<dbReference type="AlphaFoldDB" id="G7Y7F5"/>
<name>G7Y7F5_CLOSI</name>
<protein>
    <submittedName>
        <fullName evidence="1">Uncharacterized protein</fullName>
    </submittedName>
</protein>
<reference key="2">
    <citation type="submission" date="2011-10" db="EMBL/GenBank/DDBJ databases">
        <title>The genome and transcriptome sequence of Clonorchis sinensis provide insights into the carcinogenic liver fluke.</title>
        <authorList>
            <person name="Wang X."/>
            <person name="Huang Y."/>
            <person name="Chen W."/>
            <person name="Liu H."/>
            <person name="Guo L."/>
            <person name="Chen Y."/>
            <person name="Luo F."/>
            <person name="Zhou W."/>
            <person name="Sun J."/>
            <person name="Mao Q."/>
            <person name="Liang P."/>
            <person name="Zhou C."/>
            <person name="Tian Y."/>
            <person name="Men J."/>
            <person name="Lv X."/>
            <person name="Huang L."/>
            <person name="Zhou J."/>
            <person name="Hu Y."/>
            <person name="Li R."/>
            <person name="Zhang F."/>
            <person name="Lei H."/>
            <person name="Li X."/>
            <person name="Hu X."/>
            <person name="Liang C."/>
            <person name="Xu J."/>
            <person name="Wu Z."/>
            <person name="Yu X."/>
        </authorList>
    </citation>
    <scope>NUCLEOTIDE SEQUENCE</scope>
    <source>
        <strain>Henan</strain>
    </source>
</reference>
<reference evidence="1" key="1">
    <citation type="journal article" date="2011" name="Genome Biol.">
        <title>The draft genome of the carcinogenic human liver fluke Clonorchis sinensis.</title>
        <authorList>
            <person name="Wang X."/>
            <person name="Chen W."/>
            <person name="Huang Y."/>
            <person name="Sun J."/>
            <person name="Men J."/>
            <person name="Liu H."/>
            <person name="Luo F."/>
            <person name="Guo L."/>
            <person name="Lv X."/>
            <person name="Deng C."/>
            <person name="Zhou C."/>
            <person name="Fan Y."/>
            <person name="Li X."/>
            <person name="Huang L."/>
            <person name="Hu Y."/>
            <person name="Liang C."/>
            <person name="Hu X."/>
            <person name="Xu J."/>
            <person name="Yu X."/>
        </authorList>
    </citation>
    <scope>NUCLEOTIDE SEQUENCE [LARGE SCALE GENOMIC DNA]</scope>
    <source>
        <strain evidence="1">Henan</strain>
    </source>
</reference>
<sequence length="274" mass="30575">MSRRGLRSTSQRLMAEAVEIAKHPSVYRIEGVELECGVRFWISRADMSCAGMFEYERKANIGRIGLVSLSTSVRQFITVYADADKTNVCVVVTSKSNFTTNWSECNGSERDSLKSSSLHAGLMIPSTDESVNAGPPHTSTINVLRTTRRFRRVQHPFHEGISPATTPSSATKPCNIKEDHLSEGLAFFNHGWKDGDIDQVVEDYAKVLRTTRRFRRVQHPFHEGISPATTPSSATKPCNIKEDHLSEGLAFFNHGWKDGDIDQVVEDYAKVSDV</sequence>
<proteinExistence type="predicted"/>
<accession>G7Y7F5</accession>
<gene>
    <name evidence="1" type="ORF">CLF_102180</name>
</gene>
<evidence type="ECO:0000313" key="1">
    <source>
        <dbReference type="EMBL" id="GAA48890.1"/>
    </source>
</evidence>
<evidence type="ECO:0000313" key="2">
    <source>
        <dbReference type="Proteomes" id="UP000008909"/>
    </source>
</evidence>
<organism evidence="1 2">
    <name type="scientific">Clonorchis sinensis</name>
    <name type="common">Chinese liver fluke</name>
    <dbReference type="NCBI Taxonomy" id="79923"/>
    <lineage>
        <taxon>Eukaryota</taxon>
        <taxon>Metazoa</taxon>
        <taxon>Spiralia</taxon>
        <taxon>Lophotrochozoa</taxon>
        <taxon>Platyhelminthes</taxon>
        <taxon>Trematoda</taxon>
        <taxon>Digenea</taxon>
        <taxon>Opisthorchiida</taxon>
        <taxon>Opisthorchiata</taxon>
        <taxon>Opisthorchiidae</taxon>
        <taxon>Clonorchis</taxon>
    </lineage>
</organism>
<keyword evidence="2" id="KW-1185">Reference proteome</keyword>
<dbReference type="EMBL" id="DF142916">
    <property type="protein sequence ID" value="GAA48890.1"/>
    <property type="molecule type" value="Genomic_DNA"/>
</dbReference>
<dbReference type="Proteomes" id="UP000008909">
    <property type="component" value="Unassembled WGS sequence"/>
</dbReference>